<feature type="region of interest" description="Disordered" evidence="2">
    <location>
        <begin position="25"/>
        <end position="46"/>
    </location>
</feature>
<dbReference type="InterPro" id="IPR011055">
    <property type="entry name" value="Dup_hybrid_motif"/>
</dbReference>
<dbReference type="PANTHER" id="PTHR21666:SF263">
    <property type="entry name" value="MUREIN HYDROLASE ACTIVATOR NLPD"/>
    <property type="match status" value="1"/>
</dbReference>
<evidence type="ECO:0000256" key="2">
    <source>
        <dbReference type="SAM" id="MobiDB-lite"/>
    </source>
</evidence>
<sequence length="502" mass="51934">MFAAGAAGLLAGCSDASRFADPFTNPFQDSAPMGRVDRVPTGTNPVRRSVVERQPLAPPPAAIRTPAPVAAAPAPAPVQVAAPAPARAAGAYNHWSAEGGTPVVVAEGESAGVVATRYGVPLDALLRVNGYGKPAEVHPGSRLVIPIYRASAAAAPVAVPAPARAAPVYAATAHVAQRAADVRDRKAAAPVEPKRTSSVEPASAPSKPVSTERPRPAPVKQAQIEARPAPVEPKSAVLKPAVLKPAVVAKPVEAKPAPRQIAQAPAQPAKAAQKPAETHPARAQLAQRTKEQEPVKAKLAQAEPAKPEVRAEKIAKKKPEPAPVKEREIARAPQAEKPQRYAEAAPAPQPQALRSIDKTPTASIPSPAQPAEEKSASADARPEFRWPARGRIIQGFATGGNDGINIAVPEGTQVKAAEGGVVAYAGSELKGYGNLVLIRHPNGFVSAYAHNGELDVKRGDQVKRGQTIAKSGQSGNVGSPQLHFELRKGATPVDPTGYLAGL</sequence>
<evidence type="ECO:0000313" key="4">
    <source>
        <dbReference type="EMBL" id="PWB92997.1"/>
    </source>
</evidence>
<dbReference type="CDD" id="cd12797">
    <property type="entry name" value="M23_peptidase"/>
    <property type="match status" value="1"/>
</dbReference>
<comment type="caution">
    <text evidence="4">The sequence shown here is derived from an EMBL/GenBank/DDBJ whole genome shotgun (WGS) entry which is preliminary data.</text>
</comment>
<reference evidence="4 5" key="1">
    <citation type="journal article" date="2018" name="Appl. Microbiol. Biotechnol.">
        <title>Co-cultivation of the strictly anaerobic methanogen Methanosarcina barkeri with aerobic methanotrophs in an oxygen-limited membrane bioreactor.</title>
        <authorList>
            <person name="In 't Zandt M.H."/>
            <person name="van den Bosch T.J.M."/>
            <person name="Rijkers R."/>
            <person name="van Kessel M.A.H.J."/>
            <person name="Jetten M.S.M."/>
            <person name="Welte C.U."/>
        </authorList>
    </citation>
    <scope>NUCLEOTIDE SEQUENCE [LARGE SCALE GENOMIC DNA]</scope>
    <source>
        <strain evidence="4 5">DSM 17706</strain>
    </source>
</reference>
<dbReference type="InterPro" id="IPR036779">
    <property type="entry name" value="LysM_dom_sf"/>
</dbReference>
<dbReference type="RefSeq" id="WP_108918163.1">
    <property type="nucleotide sequence ID" value="NZ_BGJY01000007.1"/>
</dbReference>
<dbReference type="Gene3D" id="2.70.70.10">
    <property type="entry name" value="Glucose Permease (Domain IIA)"/>
    <property type="match status" value="1"/>
</dbReference>
<feature type="compositionally biased region" description="Basic and acidic residues" evidence="2">
    <location>
        <begin position="371"/>
        <end position="380"/>
    </location>
</feature>
<gene>
    <name evidence="4" type="ORF">C5689_15405</name>
</gene>
<dbReference type="Pfam" id="PF01551">
    <property type="entry name" value="Peptidase_M23"/>
    <property type="match status" value="1"/>
</dbReference>
<feature type="region of interest" description="Disordered" evidence="2">
    <location>
        <begin position="258"/>
        <end position="380"/>
    </location>
</feature>
<accession>A0A2U1SN08</accession>
<dbReference type="InterPro" id="IPR016047">
    <property type="entry name" value="M23ase_b-sheet_dom"/>
</dbReference>
<dbReference type="EMBL" id="PUIV01000031">
    <property type="protein sequence ID" value="PWB92997.1"/>
    <property type="molecule type" value="Genomic_DNA"/>
</dbReference>
<comment type="similarity">
    <text evidence="1">Belongs to the E.coli NlpD/Haemophilus LppB family.</text>
</comment>
<dbReference type="PANTHER" id="PTHR21666">
    <property type="entry name" value="PEPTIDASE-RELATED"/>
    <property type="match status" value="1"/>
</dbReference>
<dbReference type="PROSITE" id="PS51782">
    <property type="entry name" value="LYSM"/>
    <property type="match status" value="1"/>
</dbReference>
<dbReference type="Proteomes" id="UP000245137">
    <property type="component" value="Unassembled WGS sequence"/>
</dbReference>
<dbReference type="AlphaFoldDB" id="A0A2U1SN08"/>
<proteinExistence type="inferred from homology"/>
<evidence type="ECO:0000256" key="1">
    <source>
        <dbReference type="ARBA" id="ARBA00038420"/>
    </source>
</evidence>
<feature type="compositionally biased region" description="Basic and acidic residues" evidence="2">
    <location>
        <begin position="305"/>
        <end position="330"/>
    </location>
</feature>
<dbReference type="SUPFAM" id="SSF51261">
    <property type="entry name" value="Duplicated hybrid motif"/>
    <property type="match status" value="1"/>
</dbReference>
<dbReference type="Gene3D" id="3.10.350.10">
    <property type="entry name" value="LysM domain"/>
    <property type="match status" value="1"/>
</dbReference>
<protein>
    <submittedName>
        <fullName evidence="4">Peptidase M23</fullName>
    </submittedName>
</protein>
<dbReference type="InterPro" id="IPR018392">
    <property type="entry name" value="LysM"/>
</dbReference>
<organism evidence="4 5">
    <name type="scientific">Methylosinus sporium</name>
    <dbReference type="NCBI Taxonomy" id="428"/>
    <lineage>
        <taxon>Bacteria</taxon>
        <taxon>Pseudomonadati</taxon>
        <taxon>Pseudomonadota</taxon>
        <taxon>Alphaproteobacteria</taxon>
        <taxon>Hyphomicrobiales</taxon>
        <taxon>Methylocystaceae</taxon>
        <taxon>Methylosinus</taxon>
    </lineage>
</organism>
<name>A0A2U1SN08_METSR</name>
<evidence type="ECO:0000259" key="3">
    <source>
        <dbReference type="PROSITE" id="PS51782"/>
    </source>
</evidence>
<evidence type="ECO:0000313" key="5">
    <source>
        <dbReference type="Proteomes" id="UP000245137"/>
    </source>
</evidence>
<dbReference type="InterPro" id="IPR050570">
    <property type="entry name" value="Cell_wall_metabolism_enzyme"/>
</dbReference>
<keyword evidence="5" id="KW-1185">Reference proteome</keyword>
<feature type="compositionally biased region" description="Basic and acidic residues" evidence="2">
    <location>
        <begin position="181"/>
        <end position="197"/>
    </location>
</feature>
<dbReference type="Pfam" id="PF01476">
    <property type="entry name" value="LysM"/>
    <property type="match status" value="1"/>
</dbReference>
<feature type="compositionally biased region" description="Low complexity" evidence="2">
    <location>
        <begin position="258"/>
        <end position="275"/>
    </location>
</feature>
<dbReference type="OrthoDB" id="9795421at2"/>
<dbReference type="SMART" id="SM00257">
    <property type="entry name" value="LysM"/>
    <property type="match status" value="1"/>
</dbReference>
<dbReference type="GO" id="GO:0004222">
    <property type="term" value="F:metalloendopeptidase activity"/>
    <property type="evidence" value="ECO:0007669"/>
    <property type="project" value="TreeGrafter"/>
</dbReference>
<dbReference type="SUPFAM" id="SSF54106">
    <property type="entry name" value="LysM domain"/>
    <property type="match status" value="1"/>
</dbReference>
<feature type="region of interest" description="Disordered" evidence="2">
    <location>
        <begin position="181"/>
        <end position="233"/>
    </location>
</feature>
<feature type="domain" description="LysM" evidence="3">
    <location>
        <begin position="101"/>
        <end position="145"/>
    </location>
</feature>
<feature type="compositionally biased region" description="Low complexity" evidence="2">
    <location>
        <begin position="341"/>
        <end position="352"/>
    </location>
</feature>